<dbReference type="FunFam" id="1.20.5.170:FF:000040">
    <property type="entry name" value="Nuclear pore glycoprotein p62"/>
    <property type="match status" value="1"/>
</dbReference>
<evidence type="ECO:0000256" key="13">
    <source>
        <dbReference type="ARBA" id="ARBA00081079"/>
    </source>
</evidence>
<dbReference type="GO" id="GO:0006606">
    <property type="term" value="P:protein import into nucleus"/>
    <property type="evidence" value="ECO:0007669"/>
    <property type="project" value="TreeGrafter"/>
</dbReference>
<dbReference type="InterPro" id="IPR026010">
    <property type="entry name" value="NSP1/NUP62"/>
</dbReference>
<keyword evidence="5" id="KW-0813">Transport</keyword>
<evidence type="ECO:0000256" key="1">
    <source>
        <dbReference type="ARBA" id="ARBA00004335"/>
    </source>
</evidence>
<dbReference type="Pfam" id="PF05064">
    <property type="entry name" value="Nsp1_C"/>
    <property type="match status" value="1"/>
</dbReference>
<feature type="compositionally biased region" description="Low complexity" evidence="14">
    <location>
        <begin position="269"/>
        <end position="296"/>
    </location>
</feature>
<dbReference type="OrthoDB" id="344345at2759"/>
<dbReference type="GO" id="GO:0051028">
    <property type="term" value="P:mRNA transport"/>
    <property type="evidence" value="ECO:0007669"/>
    <property type="project" value="UniProtKB-KW"/>
</dbReference>
<evidence type="ECO:0000256" key="9">
    <source>
        <dbReference type="ARBA" id="ARBA00023132"/>
    </source>
</evidence>
<gene>
    <name evidence="16" type="primary">nsp1</name>
    <name evidence="16" type="ORF">CFO_g3741</name>
</gene>
<dbReference type="InterPro" id="IPR025574">
    <property type="entry name" value="Nucleoporin_FG_rpt"/>
</dbReference>
<dbReference type="GO" id="GO:0006405">
    <property type="term" value="P:RNA export from nucleus"/>
    <property type="evidence" value="ECO:0007669"/>
    <property type="project" value="TreeGrafter"/>
</dbReference>
<evidence type="ECO:0000256" key="7">
    <source>
        <dbReference type="ARBA" id="ARBA00022927"/>
    </source>
</evidence>
<sequence length="639" mass="63026">MSFNFGTSAASGTSSTPAPAFGSGNTTSGSTGGFTFGKPTTPATPAAGSGSGLFGSAASSGGGLFGGSATSGTSSTPSTSAPASGGLFGATASTTPAASSGAGLFGAGAKADTTTTSAPATGGLFGASSTPAFSAPAATGNIFGGATSGTSTTSTTTPTPIFGAGAVKPAGLGGLGTGLATPAKPGFFGTNSTTPAGAPPTTKPSGPSSLGLSSTTASATPTTAPTTSIFGAAAASTTPATSAPPASGGLFGAKPAAAPATGNFFGNKTAEATTTNTSTGTTATTTATSAPTTTATPSLFGSKSAGSTPATTAAAATSAATTTTAAGGLFGAKPTENATTTSTIAPSKPALSFGSLGTTTPATTSTPSTAATTTTAAAPAKPMFGAPATTTPATSSATTATNPTTTTTSNALGASTVGPASQLPRLKNKSMDDIITRWASDLTKYQKDFKDQATKVADWDRLLVDNGEKIQKLYLNTFEAERASNEIEKQLMAVESQQDELEAWLDKYEGEVKEMVSRQYGANDQLGGPDQERERTYKLAEKLSQTLDEKSHDLGKMVDEINEISSTLSKSSRPEDPVSQIVRVLNGHLSQLQWIDTNAAALQAKIAATQKAGGNLGSQYGMSDNDAAESFYRSYMPRK</sequence>
<feature type="region of interest" description="Disordered" evidence="14">
    <location>
        <begin position="327"/>
        <end position="425"/>
    </location>
</feature>
<keyword evidence="9" id="KW-0906">Nuclear pore complex</keyword>
<evidence type="ECO:0000256" key="3">
    <source>
        <dbReference type="ARBA" id="ARBA00004620"/>
    </source>
</evidence>
<feature type="compositionally biased region" description="Low complexity" evidence="14">
    <location>
        <begin position="358"/>
        <end position="411"/>
    </location>
</feature>
<comment type="similarity">
    <text evidence="4">Belongs to the nucleoporin NSP1/NUP62 family.</text>
</comment>
<feature type="compositionally biased region" description="Low complexity" evidence="14">
    <location>
        <begin position="1"/>
        <end position="29"/>
    </location>
</feature>
<feature type="domain" description="Nucleoporin NSP1-like C-terminal" evidence="15">
    <location>
        <begin position="417"/>
        <end position="523"/>
    </location>
</feature>
<comment type="subcellular location">
    <subcellularLocation>
        <location evidence="1">Nucleus membrane</location>
        <topology evidence="1">Peripheral membrane protein</topology>
        <orientation evidence="1">Cytoplasmic side</orientation>
    </subcellularLocation>
    <subcellularLocation>
        <location evidence="3">Nucleus membrane</location>
        <topology evidence="3">Peripheral membrane protein</topology>
        <orientation evidence="3">Nucleoplasmic side</orientation>
    </subcellularLocation>
    <subcellularLocation>
        <location evidence="2">Nucleus</location>
        <location evidence="2">Nuclear pore complex</location>
    </subcellularLocation>
</comment>
<feature type="region of interest" description="Disordered" evidence="14">
    <location>
        <begin position="183"/>
        <end position="224"/>
    </location>
</feature>
<evidence type="ECO:0000256" key="8">
    <source>
        <dbReference type="ARBA" id="ARBA00023010"/>
    </source>
</evidence>
<dbReference type="GO" id="GO:0031965">
    <property type="term" value="C:nuclear membrane"/>
    <property type="evidence" value="ECO:0007669"/>
    <property type="project" value="UniProtKB-SubCell"/>
</dbReference>
<dbReference type="Pfam" id="PF13634">
    <property type="entry name" value="Nucleoporin_FG"/>
    <property type="match status" value="2"/>
</dbReference>
<organism evidence="16 17">
    <name type="scientific">Ceratocystis fimbriata f. sp. platani</name>
    <dbReference type="NCBI Taxonomy" id="88771"/>
    <lineage>
        <taxon>Eukaryota</taxon>
        <taxon>Fungi</taxon>
        <taxon>Dikarya</taxon>
        <taxon>Ascomycota</taxon>
        <taxon>Pezizomycotina</taxon>
        <taxon>Sordariomycetes</taxon>
        <taxon>Hypocreomycetidae</taxon>
        <taxon>Microascales</taxon>
        <taxon>Ceratocystidaceae</taxon>
        <taxon>Ceratocystis</taxon>
    </lineage>
</organism>
<accession>A0A0F8DD09</accession>
<keyword evidence="10" id="KW-0539">Nucleus</keyword>
<dbReference type="AlphaFoldDB" id="A0A0F8DD09"/>
<evidence type="ECO:0000259" key="15">
    <source>
        <dbReference type="Pfam" id="PF05064"/>
    </source>
</evidence>
<feature type="compositionally biased region" description="Low complexity" evidence="14">
    <location>
        <begin position="203"/>
        <end position="224"/>
    </location>
</feature>
<dbReference type="PANTHER" id="PTHR12084">
    <property type="entry name" value="NUCLEAR PORE GLYCOPROTEIN P62-RELATED"/>
    <property type="match status" value="1"/>
</dbReference>
<feature type="compositionally biased region" description="Low complexity" evidence="14">
    <location>
        <begin position="36"/>
        <end position="49"/>
    </location>
</feature>
<proteinExistence type="inferred from homology"/>
<evidence type="ECO:0000313" key="16">
    <source>
        <dbReference type="EMBL" id="KKF93909.1"/>
    </source>
</evidence>
<evidence type="ECO:0000256" key="2">
    <source>
        <dbReference type="ARBA" id="ARBA00004567"/>
    </source>
</evidence>
<feature type="region of interest" description="Disordered" evidence="14">
    <location>
        <begin position="262"/>
        <end position="309"/>
    </location>
</feature>
<dbReference type="GO" id="GO:0005543">
    <property type="term" value="F:phospholipid binding"/>
    <property type="evidence" value="ECO:0007669"/>
    <property type="project" value="TreeGrafter"/>
</dbReference>
<evidence type="ECO:0000256" key="6">
    <source>
        <dbReference type="ARBA" id="ARBA00022816"/>
    </source>
</evidence>
<evidence type="ECO:0000256" key="12">
    <source>
        <dbReference type="ARBA" id="ARBA00078941"/>
    </source>
</evidence>
<name>A0A0F8DD09_CERFI</name>
<protein>
    <recommendedName>
        <fullName evidence="11">Nucleoporin NSP1</fullName>
    </recommendedName>
    <alternativeName>
        <fullName evidence="12">Nuclear pore protein NSP1</fullName>
    </alternativeName>
    <alternativeName>
        <fullName evidence="13">Nucleoskeletal-like protein</fullName>
    </alternativeName>
</protein>
<evidence type="ECO:0000256" key="11">
    <source>
        <dbReference type="ARBA" id="ARBA00068864"/>
    </source>
</evidence>
<dbReference type="GO" id="GO:0017056">
    <property type="term" value="F:structural constituent of nuclear pore"/>
    <property type="evidence" value="ECO:0007669"/>
    <property type="project" value="InterPro"/>
</dbReference>
<feature type="compositionally biased region" description="Polar residues" evidence="14">
    <location>
        <begin position="336"/>
        <end position="345"/>
    </location>
</feature>
<dbReference type="GO" id="GO:0044613">
    <property type="term" value="C:nuclear pore central transport channel"/>
    <property type="evidence" value="ECO:0007669"/>
    <property type="project" value="TreeGrafter"/>
</dbReference>
<keyword evidence="7" id="KW-0653">Protein transport</keyword>
<dbReference type="Proteomes" id="UP000034841">
    <property type="component" value="Unassembled WGS sequence"/>
</dbReference>
<dbReference type="EMBL" id="LBBL01000200">
    <property type="protein sequence ID" value="KKF93909.1"/>
    <property type="molecule type" value="Genomic_DNA"/>
</dbReference>
<reference evidence="16 17" key="1">
    <citation type="submission" date="2015-04" db="EMBL/GenBank/DDBJ databases">
        <title>Genome sequence of Ceratocystis platani, a major pathogen of plane trees.</title>
        <authorList>
            <person name="Belbahri L."/>
        </authorList>
    </citation>
    <scope>NUCLEOTIDE SEQUENCE [LARGE SCALE GENOMIC DNA]</scope>
    <source>
        <strain evidence="16 17">CFO</strain>
    </source>
</reference>
<evidence type="ECO:0000256" key="10">
    <source>
        <dbReference type="ARBA" id="ARBA00023242"/>
    </source>
</evidence>
<dbReference type="InterPro" id="IPR007758">
    <property type="entry name" value="Nucleoporin_NSP1_C"/>
</dbReference>
<keyword evidence="6" id="KW-0509">mRNA transport</keyword>
<evidence type="ECO:0000256" key="5">
    <source>
        <dbReference type="ARBA" id="ARBA00022448"/>
    </source>
</evidence>
<feature type="region of interest" description="Disordered" evidence="14">
    <location>
        <begin position="1"/>
        <end position="49"/>
    </location>
</feature>
<evidence type="ECO:0000256" key="14">
    <source>
        <dbReference type="SAM" id="MobiDB-lite"/>
    </source>
</evidence>
<keyword evidence="8" id="KW-0811">Translocation</keyword>
<dbReference type="PANTHER" id="PTHR12084:SF0">
    <property type="entry name" value="NUCLEAR PORE GLYCOPROTEIN P62"/>
    <property type="match status" value="1"/>
</dbReference>
<comment type="caution">
    <text evidence="16">The sequence shown here is derived from an EMBL/GenBank/DDBJ whole genome shotgun (WGS) entry which is preliminary data.</text>
</comment>
<evidence type="ECO:0000256" key="4">
    <source>
        <dbReference type="ARBA" id="ARBA00005911"/>
    </source>
</evidence>
<feature type="compositionally biased region" description="Low complexity" evidence="14">
    <location>
        <begin position="183"/>
        <end position="196"/>
    </location>
</feature>
<dbReference type="Gene3D" id="1.20.5.170">
    <property type="match status" value="1"/>
</dbReference>
<keyword evidence="17" id="KW-1185">Reference proteome</keyword>
<evidence type="ECO:0000313" key="17">
    <source>
        <dbReference type="Proteomes" id="UP000034841"/>
    </source>
</evidence>